<accession>A0A183ABB6</accession>
<dbReference type="GO" id="GO:0005737">
    <property type="term" value="C:cytoplasm"/>
    <property type="evidence" value="ECO:0007669"/>
    <property type="project" value="TreeGrafter"/>
</dbReference>
<keyword evidence="2" id="KW-1185">Reference proteome</keyword>
<sequence length="369" mass="42445">MDVHLLEEEIPVESVRWFYGRGSAHANTWKAFCGADSINIENGFRAMRHNRDASFDGKVVVRAGLFEVDLHTNLCNPIFWPGEKRSQHSGKRDWCTTPIQRGLWFNKINWVPLDFTLASLIEQEHVRIMIPKLRELQNSKKSKRTIHKMNHEGHSVNWTANGEVFLVTRLAQPFAHVKLQGDLSSVPIARGFHRIASPTDCKPPVTQLVFVVHGIGQQLASIRHECSKFRKTCLKVIKKRYPKLSSAEQRIEFIPVDWRSPLNLNCSTLENITIGQMRPLRMYINNCFIDVLYYTSTVYRVEIMRSLSWELTRLFNLFLRHNPHFLQKGGQVSVLAHSLGTVIMHDILRTTDTPVRLVDPDSLNASSED</sequence>
<reference evidence="1 2" key="2">
    <citation type="submission" date="2018-11" db="EMBL/GenBank/DDBJ databases">
        <authorList>
            <consortium name="Pathogen Informatics"/>
        </authorList>
    </citation>
    <scope>NUCLEOTIDE SEQUENCE [LARGE SCALE GENOMIC DNA]</scope>
    <source>
        <strain evidence="1 2">Egypt</strain>
    </source>
</reference>
<dbReference type="PANTHER" id="PTHR23509">
    <property type="entry name" value="PA-PL1 PHOSPHOLIPASE FAMILY"/>
    <property type="match status" value="1"/>
</dbReference>
<proteinExistence type="predicted"/>
<dbReference type="WBParaSite" id="ECPE_0000425901-mRNA-1">
    <property type="protein sequence ID" value="ECPE_0000425901-mRNA-1"/>
    <property type="gene ID" value="ECPE_0000425901"/>
</dbReference>
<evidence type="ECO:0000313" key="2">
    <source>
        <dbReference type="Proteomes" id="UP000272942"/>
    </source>
</evidence>
<dbReference type="InterPro" id="IPR058055">
    <property type="entry name" value="PA-PLA1"/>
</dbReference>
<organism evidence="3">
    <name type="scientific">Echinostoma caproni</name>
    <dbReference type="NCBI Taxonomy" id="27848"/>
    <lineage>
        <taxon>Eukaryota</taxon>
        <taxon>Metazoa</taxon>
        <taxon>Spiralia</taxon>
        <taxon>Lophotrochozoa</taxon>
        <taxon>Platyhelminthes</taxon>
        <taxon>Trematoda</taxon>
        <taxon>Digenea</taxon>
        <taxon>Plagiorchiida</taxon>
        <taxon>Echinostomata</taxon>
        <taxon>Echinostomatoidea</taxon>
        <taxon>Echinostomatidae</taxon>
        <taxon>Echinostoma</taxon>
    </lineage>
</organism>
<reference evidence="3" key="1">
    <citation type="submission" date="2016-06" db="UniProtKB">
        <authorList>
            <consortium name="WormBaseParasite"/>
        </authorList>
    </citation>
    <scope>IDENTIFICATION</scope>
</reference>
<dbReference type="EMBL" id="UZAN01041125">
    <property type="protein sequence ID" value="VDP72054.1"/>
    <property type="molecule type" value="Genomic_DNA"/>
</dbReference>
<protein>
    <submittedName>
        <fullName evidence="3">Phospholipase DDHD1</fullName>
    </submittedName>
</protein>
<gene>
    <name evidence="1" type="ORF">ECPE_LOCUS4251</name>
</gene>
<name>A0A183ABB6_9TREM</name>
<evidence type="ECO:0000313" key="1">
    <source>
        <dbReference type="EMBL" id="VDP72054.1"/>
    </source>
</evidence>
<dbReference type="PANTHER" id="PTHR23509:SF48">
    <property type="entry name" value="INTRACELLULAR PHOSPHOLIPASE A1"/>
    <property type="match status" value="1"/>
</dbReference>
<evidence type="ECO:0000313" key="3">
    <source>
        <dbReference type="WBParaSite" id="ECPE_0000425901-mRNA-1"/>
    </source>
</evidence>
<dbReference type="GO" id="GO:0004620">
    <property type="term" value="F:phospholipase activity"/>
    <property type="evidence" value="ECO:0007669"/>
    <property type="project" value="TreeGrafter"/>
</dbReference>
<dbReference type="OrthoDB" id="431378at2759"/>
<dbReference type="Proteomes" id="UP000272942">
    <property type="component" value="Unassembled WGS sequence"/>
</dbReference>
<dbReference type="AlphaFoldDB" id="A0A183ABB6"/>